<feature type="binding site" evidence="13">
    <location>
        <position position="102"/>
    </location>
    <ligand>
        <name>Mg(2+)</name>
        <dbReference type="ChEBI" id="CHEBI:18420"/>
    </ligand>
</feature>
<keyword evidence="7 13" id="KW-0546">Nucleotide metabolism</keyword>
<evidence type="ECO:0000256" key="3">
    <source>
        <dbReference type="ARBA" id="ARBA00022723"/>
    </source>
</evidence>
<dbReference type="Pfam" id="PF01725">
    <property type="entry name" value="Ham1p_like"/>
    <property type="match status" value="1"/>
</dbReference>
<dbReference type="InterPro" id="IPR027502">
    <property type="entry name" value="ITPase"/>
</dbReference>
<comment type="cofactor">
    <cofactor evidence="13">
        <name>Mg(2+)</name>
        <dbReference type="ChEBI" id="CHEBI:18420"/>
    </cofactor>
    <cofactor evidence="13">
        <name>Mn(2+)</name>
        <dbReference type="ChEBI" id="CHEBI:29035"/>
    </cofactor>
    <text evidence="13">Binds 1 divalent metal cation per subunit; can use either Mg(2+) or Mn(2+).</text>
</comment>
<dbReference type="Proteomes" id="UP001375240">
    <property type="component" value="Unassembled WGS sequence"/>
</dbReference>
<comment type="catalytic activity">
    <reaction evidence="13">
        <text>XTP + H2O = XMP + diphosphate + H(+)</text>
        <dbReference type="Rhea" id="RHEA:28610"/>
        <dbReference type="ChEBI" id="CHEBI:15377"/>
        <dbReference type="ChEBI" id="CHEBI:15378"/>
        <dbReference type="ChEBI" id="CHEBI:33019"/>
        <dbReference type="ChEBI" id="CHEBI:57464"/>
        <dbReference type="ChEBI" id="CHEBI:61314"/>
        <dbReference type="EC" id="3.6.1.66"/>
    </reaction>
</comment>
<keyword evidence="16" id="KW-1185">Reference proteome</keyword>
<dbReference type="InterPro" id="IPR029001">
    <property type="entry name" value="ITPase-like_fam"/>
</dbReference>
<evidence type="ECO:0000256" key="6">
    <source>
        <dbReference type="ARBA" id="ARBA00022842"/>
    </source>
</evidence>
<dbReference type="EC" id="3.6.1.66" evidence="13"/>
<feature type="binding site" evidence="13">
    <location>
        <begin position="74"/>
        <end position="79"/>
    </location>
    <ligand>
        <name>ITP</name>
        <dbReference type="ChEBI" id="CHEBI:61402"/>
    </ligand>
</feature>
<dbReference type="GO" id="GO:0005634">
    <property type="term" value="C:nucleus"/>
    <property type="evidence" value="ECO:0007669"/>
    <property type="project" value="UniProtKB-SubCell"/>
</dbReference>
<evidence type="ECO:0000256" key="1">
    <source>
        <dbReference type="ARBA" id="ARBA00008023"/>
    </source>
</evidence>
<comment type="catalytic activity">
    <reaction evidence="10">
        <text>ITP + H2O = IMP + diphosphate + H(+)</text>
        <dbReference type="Rhea" id="RHEA:29399"/>
        <dbReference type="ChEBI" id="CHEBI:15377"/>
        <dbReference type="ChEBI" id="CHEBI:15378"/>
        <dbReference type="ChEBI" id="CHEBI:33019"/>
        <dbReference type="ChEBI" id="CHEBI:58053"/>
        <dbReference type="ChEBI" id="CHEBI:61402"/>
        <dbReference type="EC" id="3.6.1.66"/>
    </reaction>
    <physiologicalReaction direction="left-to-right" evidence="10">
        <dbReference type="Rhea" id="RHEA:29400"/>
    </physiologicalReaction>
</comment>
<sequence>MQQTCRYMRACTTHRASQQLLIAFRPNVRSIAPRSPITQHRLSDLKRQVSIDSRFGLHTSIQHTMPLDRITFVTGNKGKLAEVQAILGSYINIDNRDLDLEEIQGTIEEVSSAKCRKAAEILKTPVLTEDTCLCFKALNGLPGPYIKWFMKSIGHDGLNKLLAGFEDKSAEAVCTFAFSEGPGCEPIIFQGRTEGKIVCPRGPSNFGWDPIFEYEGETYAEMDKAKKNSISHRYKALEKFKQFLETYDKQEEKTTT</sequence>
<evidence type="ECO:0000256" key="7">
    <source>
        <dbReference type="ARBA" id="ARBA00023080"/>
    </source>
</evidence>
<keyword evidence="4 13" id="KW-0547">Nucleotide-binding</keyword>
<comment type="catalytic activity">
    <reaction evidence="12">
        <text>N(6)-hydroxy-dATP + H2O = N(6)-hydroxy-dAMP + diphosphate + H(+)</text>
        <dbReference type="Rhea" id="RHEA:83971"/>
        <dbReference type="ChEBI" id="CHEBI:15377"/>
        <dbReference type="ChEBI" id="CHEBI:15378"/>
        <dbReference type="ChEBI" id="CHEBI:33019"/>
        <dbReference type="ChEBI" id="CHEBI:233529"/>
        <dbReference type="ChEBI" id="CHEBI:233530"/>
    </reaction>
    <physiologicalReaction direction="left-to-right" evidence="12">
        <dbReference type="Rhea" id="RHEA:83972"/>
    </physiologicalReaction>
</comment>
<feature type="binding site" evidence="13">
    <location>
        <begin position="206"/>
        <end position="209"/>
    </location>
    <ligand>
        <name>ITP</name>
        <dbReference type="ChEBI" id="CHEBI:61402"/>
    </ligand>
</feature>
<evidence type="ECO:0000256" key="13">
    <source>
        <dbReference type="HAMAP-Rule" id="MF_03148"/>
    </source>
</evidence>
<dbReference type="PANTHER" id="PTHR11067:SF9">
    <property type="entry name" value="INOSINE TRIPHOSPHATE PYROPHOSPHATASE"/>
    <property type="match status" value="1"/>
</dbReference>
<feature type="binding site" evidence="13">
    <location>
        <position position="227"/>
    </location>
    <ligand>
        <name>ITP</name>
        <dbReference type="ChEBI" id="CHEBI:61402"/>
    </ligand>
</feature>
<dbReference type="GO" id="GO:0035870">
    <property type="term" value="F:dITP diphosphatase activity"/>
    <property type="evidence" value="ECO:0007669"/>
    <property type="project" value="UniProtKB-UniRule"/>
</dbReference>
<dbReference type="GO" id="GO:0036220">
    <property type="term" value="F:ITP diphosphatase activity"/>
    <property type="evidence" value="ECO:0007669"/>
    <property type="project" value="UniProtKB-UniRule"/>
</dbReference>
<dbReference type="SUPFAM" id="SSF52972">
    <property type="entry name" value="ITPase-like"/>
    <property type="match status" value="1"/>
</dbReference>
<dbReference type="CDD" id="cd00515">
    <property type="entry name" value="HAM1"/>
    <property type="match status" value="1"/>
</dbReference>
<dbReference type="GO" id="GO:0036222">
    <property type="term" value="F:XTP diphosphatase activity"/>
    <property type="evidence" value="ECO:0007669"/>
    <property type="project" value="UniProtKB-UniRule"/>
</dbReference>
<keyword evidence="13" id="KW-0539">Nucleus</keyword>
<keyword evidence="2 13" id="KW-0963">Cytoplasm</keyword>
<comment type="caution">
    <text evidence="15">The sequence shown here is derived from an EMBL/GenBank/DDBJ whole genome shotgun (WGS) entry which is preliminary data.</text>
</comment>
<comment type="catalytic activity">
    <reaction evidence="11">
        <text>dITP + H2O = dIMP + diphosphate + H(+)</text>
        <dbReference type="Rhea" id="RHEA:28342"/>
        <dbReference type="ChEBI" id="CHEBI:15377"/>
        <dbReference type="ChEBI" id="CHEBI:15378"/>
        <dbReference type="ChEBI" id="CHEBI:33019"/>
        <dbReference type="ChEBI" id="CHEBI:61194"/>
        <dbReference type="ChEBI" id="CHEBI:61382"/>
        <dbReference type="EC" id="3.6.1.66"/>
    </reaction>
    <physiologicalReaction direction="left-to-right" evidence="11">
        <dbReference type="Rhea" id="RHEA:28343"/>
    </physiologicalReaction>
</comment>
<dbReference type="Gene3D" id="3.90.950.10">
    <property type="match status" value="1"/>
</dbReference>
<organism evidence="15 16">
    <name type="scientific">Orbilia brochopaga</name>
    <dbReference type="NCBI Taxonomy" id="3140254"/>
    <lineage>
        <taxon>Eukaryota</taxon>
        <taxon>Fungi</taxon>
        <taxon>Dikarya</taxon>
        <taxon>Ascomycota</taxon>
        <taxon>Pezizomycotina</taxon>
        <taxon>Orbiliomycetes</taxon>
        <taxon>Orbiliales</taxon>
        <taxon>Orbiliaceae</taxon>
        <taxon>Orbilia</taxon>
    </lineage>
</organism>
<name>A0AAV9V133_9PEZI</name>
<evidence type="ECO:0000256" key="11">
    <source>
        <dbReference type="ARBA" id="ARBA00093255"/>
    </source>
</evidence>
<proteinExistence type="inferred from homology"/>
<evidence type="ECO:0000256" key="10">
    <source>
        <dbReference type="ARBA" id="ARBA00093218"/>
    </source>
</evidence>
<comment type="subunit">
    <text evidence="13">Homodimer.</text>
</comment>
<evidence type="ECO:0000256" key="4">
    <source>
        <dbReference type="ARBA" id="ARBA00022741"/>
    </source>
</evidence>
<evidence type="ECO:0000313" key="15">
    <source>
        <dbReference type="EMBL" id="KAK6349645.1"/>
    </source>
</evidence>
<feature type="binding site" evidence="13">
    <location>
        <begin position="232"/>
        <end position="233"/>
    </location>
    <ligand>
        <name>ITP</name>
        <dbReference type="ChEBI" id="CHEBI:61402"/>
    </ligand>
</feature>
<feature type="binding site" evidence="13">
    <location>
        <begin position="130"/>
        <end position="131"/>
    </location>
    <ligand>
        <name>ITP</name>
        <dbReference type="ChEBI" id="CHEBI:61402"/>
    </ligand>
</feature>
<dbReference type="GO" id="GO:0000166">
    <property type="term" value="F:nucleotide binding"/>
    <property type="evidence" value="ECO:0007669"/>
    <property type="project" value="UniProtKB-KW"/>
</dbReference>
<comment type="function">
    <text evidence="13">Pyrophosphatase that hydrolyzes non-canonical purine nucleotides such as inosine triphosphate (ITP), deoxyinosine triphosphate (dITP) or xanthosine 5'-triphosphate (XTP) to their respective monophosphate derivatives. The enzyme does not distinguish between the deoxy- and ribose forms. Probably excludes non-canonical purines from RNA and DNA precursor pools, thus preventing their incorporation into RNA and DNA and avoiding chromosomal lesions.</text>
</comment>
<evidence type="ECO:0000313" key="16">
    <source>
        <dbReference type="Proteomes" id="UP001375240"/>
    </source>
</evidence>
<comment type="function">
    <text evidence="9">Pyrophosphatase that hydrolyzes the non-canonical purine nucleotides inosine triphosphate (ITP), deoxyinosine triphosphate (dITP) as well as 2'-deoxy-N-6-hydroxylaminopurine triphosphate (dHAPTP) and xanthosine 5'-triphosphate (XTP) to their respective monophosphate derivatives. The enzyme does not distinguish between the deoxy- and ribose forms. Probably excludes non-canonical purines from RNA and DNA precursor pools, thus preventing their incorporation into RNA and DNA and avoiding chromosomal lesions.</text>
</comment>
<dbReference type="GO" id="GO:0009117">
    <property type="term" value="P:nucleotide metabolic process"/>
    <property type="evidence" value="ECO:0007669"/>
    <property type="project" value="UniProtKB-KW"/>
</dbReference>
<dbReference type="InterPro" id="IPR002637">
    <property type="entry name" value="RdgB/HAM1"/>
</dbReference>
<comment type="subcellular location">
    <subcellularLocation>
        <location evidence="13">Cytoplasm</location>
    </subcellularLocation>
    <subcellularLocation>
        <location evidence="13">Nucleus</location>
    </subcellularLocation>
</comment>
<evidence type="ECO:0000256" key="14">
    <source>
        <dbReference type="RuleBase" id="RU003781"/>
    </source>
</evidence>
<dbReference type="GO" id="GO:0009204">
    <property type="term" value="P:deoxyribonucleoside triphosphate catabolic process"/>
    <property type="evidence" value="ECO:0007669"/>
    <property type="project" value="UniProtKB-UniRule"/>
</dbReference>
<evidence type="ECO:0000256" key="8">
    <source>
        <dbReference type="ARBA" id="ARBA00023211"/>
    </source>
</evidence>
<keyword evidence="6 13" id="KW-0460">Magnesium</keyword>
<dbReference type="PANTHER" id="PTHR11067">
    <property type="entry name" value="INOSINE TRIPHOSPHATE PYROPHOSPHATASE/HAM1 PROTEIN"/>
    <property type="match status" value="1"/>
</dbReference>
<evidence type="ECO:0000256" key="5">
    <source>
        <dbReference type="ARBA" id="ARBA00022801"/>
    </source>
</evidence>
<evidence type="ECO:0000256" key="9">
    <source>
        <dbReference type="ARBA" id="ARBA00054940"/>
    </source>
</evidence>
<gene>
    <name evidence="15" type="primary">HAM1</name>
    <name evidence="15" type="ORF">TWF696_005927</name>
</gene>
<reference evidence="15 16" key="1">
    <citation type="submission" date="2019-10" db="EMBL/GenBank/DDBJ databases">
        <authorList>
            <person name="Palmer J.M."/>
        </authorList>
    </citation>
    <scope>NUCLEOTIDE SEQUENCE [LARGE SCALE GENOMIC DNA]</scope>
    <source>
        <strain evidence="15 16">TWF696</strain>
    </source>
</reference>
<accession>A0AAV9V133</accession>
<keyword evidence="5 13" id="KW-0378">Hydrolase</keyword>
<feature type="binding site" evidence="13">
    <location>
        <position position="130"/>
    </location>
    <ligand>
        <name>Mg(2+)</name>
        <dbReference type="ChEBI" id="CHEBI:18420"/>
    </ligand>
</feature>
<dbReference type="EMBL" id="JAVHNQ010000004">
    <property type="protein sequence ID" value="KAK6349645.1"/>
    <property type="molecule type" value="Genomic_DNA"/>
</dbReference>
<dbReference type="NCBIfam" id="TIGR00042">
    <property type="entry name" value="RdgB/HAM1 family non-canonical purine NTP pyrophosphatase"/>
    <property type="match status" value="1"/>
</dbReference>
<comment type="similarity">
    <text evidence="1 13 14">Belongs to the HAM1 NTPase family.</text>
</comment>
<dbReference type="GO" id="GO:0005737">
    <property type="term" value="C:cytoplasm"/>
    <property type="evidence" value="ECO:0007669"/>
    <property type="project" value="UniProtKB-SubCell"/>
</dbReference>
<dbReference type="HAMAP" id="MF_03148">
    <property type="entry name" value="HAM1_NTPase"/>
    <property type="match status" value="1"/>
</dbReference>
<feature type="binding site" evidence="13">
    <location>
        <position position="114"/>
    </location>
    <ligand>
        <name>ITP</name>
        <dbReference type="ChEBI" id="CHEBI:61402"/>
    </ligand>
</feature>
<protein>
    <recommendedName>
        <fullName evidence="13">Inosine triphosphate pyrophosphatase</fullName>
        <shortName evidence="13">ITPase</shortName>
        <shortName evidence="13">Inosine triphosphatase</shortName>
        <ecNumber evidence="13">3.6.1.66</ecNumber>
    </recommendedName>
    <alternativeName>
        <fullName evidence="13">Non-canonical purine NTP pyrophosphatase</fullName>
    </alternativeName>
    <alternativeName>
        <fullName evidence="13">Non-standard purine NTP pyrophosphatase</fullName>
    </alternativeName>
    <alternativeName>
        <fullName evidence="13">Nucleoside-triphosphate diphosphatase</fullName>
    </alternativeName>
    <alternativeName>
        <fullName evidence="13">Nucleoside-triphosphate pyrophosphatase</fullName>
        <shortName evidence="13">NTPase</shortName>
    </alternativeName>
    <alternativeName>
        <fullName evidence="13">XTP/dITP diphosphatase</fullName>
    </alternativeName>
</protein>
<keyword evidence="8 13" id="KW-0464">Manganese</keyword>
<evidence type="ECO:0000256" key="2">
    <source>
        <dbReference type="ARBA" id="ARBA00022490"/>
    </source>
</evidence>
<dbReference type="GO" id="GO:0046872">
    <property type="term" value="F:metal ion binding"/>
    <property type="evidence" value="ECO:0007669"/>
    <property type="project" value="UniProtKB-KW"/>
</dbReference>
<dbReference type="AlphaFoldDB" id="A0AAV9V133"/>
<keyword evidence="3 13" id="KW-0479">Metal-binding</keyword>
<dbReference type="FunFam" id="3.90.950.10:FF:000003">
    <property type="entry name" value="Inosine triphosphate pyrophosphatase"/>
    <property type="match status" value="1"/>
</dbReference>
<evidence type="ECO:0000256" key="12">
    <source>
        <dbReference type="ARBA" id="ARBA00093271"/>
    </source>
</evidence>